<sequence length="403" mass="43207">MRIAMVSEHANPLAALGEVDAGGQNLHVAELSAALVRGGHEVTVYSRRDDPEVEQEVTAPAGYRVVHVPAGPAERIPKDEMLPYMGEFGRFLEHAWSAERPDVAHAHFWMSGLASVLAARNCDLPVVQTFHALGVVKKRYQGSADTSPAERVRIERMIGREARRVAATCTDEVFELTRLGVPRGRMSVVPCGVDLDRFTPSGPVADRGARHRVVSVGRLVPRKGFDTMITALSRLSDTELVIAGGPPAGRLDDDPEAIRLRELAGKLGVGDRVHLLGQVDRADMPALLRSADAVACTPWYEPFGIVPLEAMACGTPVVATAVGGLTDTVVDGVTGALVPPREPRLLAAAVGRLLADDALREGYGFAGVDRAQARYSWDRIALDSLKVYERVLHPGALPAAVAE</sequence>
<dbReference type="PANTHER" id="PTHR12526:SF635">
    <property type="entry name" value="GLYCOSYL TRANSFERASE GROUP 1"/>
    <property type="match status" value="1"/>
</dbReference>
<evidence type="ECO:0000256" key="1">
    <source>
        <dbReference type="ARBA" id="ARBA00022676"/>
    </source>
</evidence>
<evidence type="ECO:0000256" key="2">
    <source>
        <dbReference type="ARBA" id="ARBA00022679"/>
    </source>
</evidence>
<keyword evidence="1" id="KW-0328">Glycosyltransferase</keyword>
<dbReference type="SUPFAM" id="SSF53756">
    <property type="entry name" value="UDP-Glycosyltransferase/glycogen phosphorylase"/>
    <property type="match status" value="1"/>
</dbReference>
<evidence type="ECO:0000259" key="4">
    <source>
        <dbReference type="Pfam" id="PF13439"/>
    </source>
</evidence>
<dbReference type="GO" id="GO:0016757">
    <property type="term" value="F:glycosyltransferase activity"/>
    <property type="evidence" value="ECO:0007669"/>
    <property type="project" value="UniProtKB-KW"/>
</dbReference>
<dbReference type="EMBL" id="SFCC01000018">
    <property type="protein sequence ID" value="RZQ60232.1"/>
    <property type="molecule type" value="Genomic_DNA"/>
</dbReference>
<comment type="caution">
    <text evidence="5">The sequence shown here is derived from an EMBL/GenBank/DDBJ whole genome shotgun (WGS) entry which is preliminary data.</text>
</comment>
<dbReference type="OrthoDB" id="9810929at2"/>
<dbReference type="InterPro" id="IPR001296">
    <property type="entry name" value="Glyco_trans_1"/>
</dbReference>
<feature type="domain" description="Glycosyltransferase subfamily 4-like N-terminal" evidence="4">
    <location>
        <begin position="22"/>
        <end position="197"/>
    </location>
</feature>
<reference evidence="5 6" key="1">
    <citation type="submission" date="2019-02" db="EMBL/GenBank/DDBJ databases">
        <title>Draft genome sequence of Amycolatopsis sp. 8-3EHSu isolated from roots of Suaeda maritima.</title>
        <authorList>
            <person name="Duangmal K."/>
            <person name="Chantavorakit T."/>
        </authorList>
    </citation>
    <scope>NUCLEOTIDE SEQUENCE [LARGE SCALE GENOMIC DNA]</scope>
    <source>
        <strain evidence="5 6">8-3EHSu</strain>
    </source>
</reference>
<dbReference type="Pfam" id="PF00534">
    <property type="entry name" value="Glycos_transf_1"/>
    <property type="match status" value="1"/>
</dbReference>
<name>A0A4Q7J0X9_9PSEU</name>
<evidence type="ECO:0000313" key="5">
    <source>
        <dbReference type="EMBL" id="RZQ60232.1"/>
    </source>
</evidence>
<protein>
    <submittedName>
        <fullName evidence="5">Glycosyltransferase family 1 protein</fullName>
    </submittedName>
</protein>
<evidence type="ECO:0000259" key="3">
    <source>
        <dbReference type="Pfam" id="PF00534"/>
    </source>
</evidence>
<dbReference type="InterPro" id="IPR028098">
    <property type="entry name" value="Glyco_trans_4-like_N"/>
</dbReference>
<evidence type="ECO:0000313" key="6">
    <source>
        <dbReference type="Proteomes" id="UP000292003"/>
    </source>
</evidence>
<dbReference type="Proteomes" id="UP000292003">
    <property type="component" value="Unassembled WGS sequence"/>
</dbReference>
<feature type="domain" description="Glycosyl transferase family 1" evidence="3">
    <location>
        <begin position="212"/>
        <end position="361"/>
    </location>
</feature>
<dbReference type="AlphaFoldDB" id="A0A4Q7J0X9"/>
<organism evidence="5 6">
    <name type="scientific">Amycolatopsis suaedae</name>
    <dbReference type="NCBI Taxonomy" id="2510978"/>
    <lineage>
        <taxon>Bacteria</taxon>
        <taxon>Bacillati</taxon>
        <taxon>Actinomycetota</taxon>
        <taxon>Actinomycetes</taxon>
        <taxon>Pseudonocardiales</taxon>
        <taxon>Pseudonocardiaceae</taxon>
        <taxon>Amycolatopsis</taxon>
    </lineage>
</organism>
<dbReference type="PANTHER" id="PTHR12526">
    <property type="entry name" value="GLYCOSYLTRANSFERASE"/>
    <property type="match status" value="1"/>
</dbReference>
<keyword evidence="2 5" id="KW-0808">Transferase</keyword>
<dbReference type="Pfam" id="PF13439">
    <property type="entry name" value="Glyco_transf_4"/>
    <property type="match status" value="1"/>
</dbReference>
<dbReference type="RefSeq" id="WP_130478933.1">
    <property type="nucleotide sequence ID" value="NZ_SFCC01000018.1"/>
</dbReference>
<accession>A0A4Q7J0X9</accession>
<gene>
    <name evidence="5" type="ORF">EWH70_30060</name>
</gene>
<dbReference type="Gene3D" id="3.40.50.2000">
    <property type="entry name" value="Glycogen Phosphorylase B"/>
    <property type="match status" value="2"/>
</dbReference>
<proteinExistence type="predicted"/>
<keyword evidence="6" id="KW-1185">Reference proteome</keyword>